<organism evidence="2 3">
    <name type="scientific">Pontibacillus salicampi</name>
    <dbReference type="NCBI Taxonomy" id="1449801"/>
    <lineage>
        <taxon>Bacteria</taxon>
        <taxon>Bacillati</taxon>
        <taxon>Bacillota</taxon>
        <taxon>Bacilli</taxon>
        <taxon>Bacillales</taxon>
        <taxon>Bacillaceae</taxon>
        <taxon>Pontibacillus</taxon>
    </lineage>
</organism>
<name>A0ABV6LQR5_9BACI</name>
<gene>
    <name evidence="2" type="ORF">ACFFGV_14330</name>
</gene>
<comment type="caution">
    <text evidence="2">The sequence shown here is derived from an EMBL/GenBank/DDBJ whole genome shotgun (WGS) entry which is preliminary data.</text>
</comment>
<evidence type="ECO:0000313" key="3">
    <source>
        <dbReference type="Proteomes" id="UP001589836"/>
    </source>
</evidence>
<protein>
    <submittedName>
        <fullName evidence="2">CotO family spore coat protein</fullName>
    </submittedName>
</protein>
<accession>A0ABV6LQR5</accession>
<dbReference type="Pfam" id="PF14153">
    <property type="entry name" value="Spore_coat_CotO"/>
    <property type="match status" value="1"/>
</dbReference>
<keyword evidence="3" id="KW-1185">Reference proteome</keyword>
<evidence type="ECO:0000313" key="2">
    <source>
        <dbReference type="EMBL" id="MFC0524751.1"/>
    </source>
</evidence>
<proteinExistence type="predicted"/>
<dbReference type="Proteomes" id="UP001589836">
    <property type="component" value="Unassembled WGS sequence"/>
</dbReference>
<evidence type="ECO:0000256" key="1">
    <source>
        <dbReference type="SAM" id="MobiDB-lite"/>
    </source>
</evidence>
<dbReference type="InterPro" id="IPR025439">
    <property type="entry name" value="Spore_coat_CotO"/>
</dbReference>
<keyword evidence="2" id="KW-0167">Capsid protein</keyword>
<feature type="compositionally biased region" description="Polar residues" evidence="1">
    <location>
        <begin position="18"/>
        <end position="31"/>
    </location>
</feature>
<feature type="region of interest" description="Disordered" evidence="1">
    <location>
        <begin position="1"/>
        <end position="99"/>
    </location>
</feature>
<sequence>MARKDDKARKPMLYITQPEFQSNEPTMQSTYRSERPKKMSAKRDTNKEATNKEESPSQTETATHTVERKKRRRFDGYFDQPDQGNSFFDNPPEQTNHDHRDVFDDFDVTPPTIDSEVEHDEEAEEEYEADERRKVSFSNRKRRSKFKEMDLEEKIDYFVNLPSQVPRMKCEVATSDKNYRGWIQDYQDGVVHMKILHRPFRIEVPFEEIKDIELKGF</sequence>
<dbReference type="RefSeq" id="WP_377349062.1">
    <property type="nucleotide sequence ID" value="NZ_JBHLTP010000011.1"/>
</dbReference>
<keyword evidence="2" id="KW-0946">Virion</keyword>
<feature type="compositionally biased region" description="Basic and acidic residues" evidence="1">
    <location>
        <begin position="32"/>
        <end position="55"/>
    </location>
</feature>
<feature type="compositionally biased region" description="Polar residues" evidence="1">
    <location>
        <begin position="82"/>
        <end position="94"/>
    </location>
</feature>
<reference evidence="2 3" key="1">
    <citation type="submission" date="2024-09" db="EMBL/GenBank/DDBJ databases">
        <authorList>
            <person name="Sun Q."/>
            <person name="Mori K."/>
        </authorList>
    </citation>
    <scope>NUCLEOTIDE SEQUENCE [LARGE SCALE GENOMIC DNA]</scope>
    <source>
        <strain evidence="2 3">NCAIM B.02529</strain>
    </source>
</reference>
<dbReference type="EMBL" id="JBHLTP010000011">
    <property type="protein sequence ID" value="MFC0524751.1"/>
    <property type="molecule type" value="Genomic_DNA"/>
</dbReference>